<feature type="transmembrane region" description="Helical" evidence="10">
    <location>
        <begin position="239"/>
        <end position="264"/>
    </location>
</feature>
<dbReference type="InterPro" id="IPR004268">
    <property type="entry name" value="MurJ"/>
</dbReference>
<accession>A0A4R3HV53</accession>
<keyword evidence="4" id="KW-0133">Cell shape</keyword>
<evidence type="ECO:0000256" key="3">
    <source>
        <dbReference type="ARBA" id="ARBA00022692"/>
    </source>
</evidence>
<organism evidence="11 12">
    <name type="scientific">Paucimonas lemoignei</name>
    <name type="common">Pseudomonas lemoignei</name>
    <dbReference type="NCBI Taxonomy" id="29443"/>
    <lineage>
        <taxon>Bacteria</taxon>
        <taxon>Pseudomonadati</taxon>
        <taxon>Pseudomonadota</taxon>
        <taxon>Betaproteobacteria</taxon>
        <taxon>Burkholderiales</taxon>
        <taxon>Burkholderiaceae</taxon>
        <taxon>Paucimonas</taxon>
    </lineage>
</organism>
<evidence type="ECO:0000256" key="4">
    <source>
        <dbReference type="ARBA" id="ARBA00022960"/>
    </source>
</evidence>
<dbReference type="PANTHER" id="PTHR47019">
    <property type="entry name" value="LIPID II FLIPPASE MURJ"/>
    <property type="match status" value="1"/>
</dbReference>
<dbReference type="GO" id="GO:0005886">
    <property type="term" value="C:plasma membrane"/>
    <property type="evidence" value="ECO:0007669"/>
    <property type="project" value="UniProtKB-SubCell"/>
</dbReference>
<evidence type="ECO:0000256" key="1">
    <source>
        <dbReference type="ARBA" id="ARBA00004651"/>
    </source>
</evidence>
<feature type="transmembrane region" description="Helical" evidence="10">
    <location>
        <begin position="61"/>
        <end position="82"/>
    </location>
</feature>
<dbReference type="GO" id="GO:0009252">
    <property type="term" value="P:peptidoglycan biosynthetic process"/>
    <property type="evidence" value="ECO:0007669"/>
    <property type="project" value="UniProtKB-KW"/>
</dbReference>
<name>A0A4R3HV53_PAULE</name>
<sequence length="443" mass="48247">MNLFIAIGNRFKAADPHHSAIFKGMATVALFVLLGKLISAAKEVVVAYRYGLGAEVDAYQFIYNLISWPIGVWASVLTAVLVPLAVRVRQTEAEKLPRFRSELLGFALLLSLVLAVLGWCGIKLMLVQGWGGLPATTTRLAAEALPGMILLLPLGILITLQSAWMLSAGRHVNTLLDSVPTLFIGGAVLLFAHGGMGPLVWGTLVGSAMHFLCLIIPMVRRHEFEAPSFAYRSEQWTWFWQGFGIMLGGQALLSLTVIVDQFFAVDLGTGSIATLGYANRILSLIMSLAATAVSRATLPVFAQARLNSATKMHDVVMYWACLMFLGGLVTVVIGYWLAPWAVKLLFERGAFTSADTMTVAEVLRYGLPQLPFYFSSMVLVSYALSERRFSLIFWSGVIGFIGKVAGNIFLVPALGINGISLASLCVYGANALFFWIALRKRLQ</sequence>
<dbReference type="RefSeq" id="WP_132259896.1">
    <property type="nucleotide sequence ID" value="NZ_SLZQ01000013.1"/>
</dbReference>
<dbReference type="EMBL" id="SLZQ01000013">
    <property type="protein sequence ID" value="TCS34320.1"/>
    <property type="molecule type" value="Genomic_DNA"/>
</dbReference>
<proteinExistence type="inferred from homology"/>
<dbReference type="AlphaFoldDB" id="A0A4R3HV53"/>
<dbReference type="GO" id="GO:0008360">
    <property type="term" value="P:regulation of cell shape"/>
    <property type="evidence" value="ECO:0007669"/>
    <property type="project" value="UniProtKB-KW"/>
</dbReference>
<evidence type="ECO:0000313" key="11">
    <source>
        <dbReference type="EMBL" id="TCS34320.1"/>
    </source>
</evidence>
<feature type="transmembrane region" description="Helical" evidence="10">
    <location>
        <begin position="391"/>
        <end position="410"/>
    </location>
</feature>
<comment type="caution">
    <text evidence="11">The sequence shown here is derived from an EMBL/GenBank/DDBJ whole genome shotgun (WGS) entry which is preliminary data.</text>
</comment>
<evidence type="ECO:0000256" key="9">
    <source>
        <dbReference type="ARBA" id="ARBA00061532"/>
    </source>
</evidence>
<evidence type="ECO:0000256" key="2">
    <source>
        <dbReference type="ARBA" id="ARBA00022475"/>
    </source>
</evidence>
<feature type="transmembrane region" description="Helical" evidence="10">
    <location>
        <begin position="147"/>
        <end position="167"/>
    </location>
</feature>
<protein>
    <submittedName>
        <fullName evidence="11">Peptidoglycan biosynthesis protein MviN/MurJ (Putative lipid II flippase)</fullName>
    </submittedName>
</protein>
<dbReference type="Proteomes" id="UP000295382">
    <property type="component" value="Unassembled WGS sequence"/>
</dbReference>
<gene>
    <name evidence="11" type="ORF">EDC30_11313</name>
</gene>
<feature type="transmembrane region" description="Helical" evidence="10">
    <location>
        <begin position="199"/>
        <end position="219"/>
    </location>
</feature>
<keyword evidence="12" id="KW-1185">Reference proteome</keyword>
<feature type="transmembrane region" description="Helical" evidence="10">
    <location>
        <begin position="20"/>
        <end position="41"/>
    </location>
</feature>
<dbReference type="GO" id="GO:0015648">
    <property type="term" value="F:lipid-linked peptidoglycan transporter activity"/>
    <property type="evidence" value="ECO:0007669"/>
    <property type="project" value="TreeGrafter"/>
</dbReference>
<keyword evidence="2" id="KW-1003">Cell membrane</keyword>
<reference evidence="11 12" key="1">
    <citation type="submission" date="2019-03" db="EMBL/GenBank/DDBJ databases">
        <title>Genomic Encyclopedia of Type Strains, Phase IV (KMG-IV): sequencing the most valuable type-strain genomes for metagenomic binning, comparative biology and taxonomic classification.</title>
        <authorList>
            <person name="Goeker M."/>
        </authorList>
    </citation>
    <scope>NUCLEOTIDE SEQUENCE [LARGE SCALE GENOMIC DNA]</scope>
    <source>
        <strain evidence="11 12">DSM 7445</strain>
    </source>
</reference>
<evidence type="ECO:0000256" key="5">
    <source>
        <dbReference type="ARBA" id="ARBA00022984"/>
    </source>
</evidence>
<feature type="transmembrane region" description="Helical" evidence="10">
    <location>
        <begin position="416"/>
        <end position="438"/>
    </location>
</feature>
<keyword evidence="3 10" id="KW-0812">Transmembrane</keyword>
<dbReference type="InterPro" id="IPR051050">
    <property type="entry name" value="Lipid_II_flippase_MurJ/MviN"/>
</dbReference>
<evidence type="ECO:0000313" key="12">
    <source>
        <dbReference type="Proteomes" id="UP000295382"/>
    </source>
</evidence>
<comment type="subcellular location">
    <subcellularLocation>
        <location evidence="1">Cell membrane</location>
        <topology evidence="1">Multi-pass membrane protein</topology>
    </subcellularLocation>
</comment>
<keyword evidence="5" id="KW-0573">Peptidoglycan synthesis</keyword>
<evidence type="ECO:0000256" key="10">
    <source>
        <dbReference type="SAM" id="Phobius"/>
    </source>
</evidence>
<dbReference type="PANTHER" id="PTHR47019:SF1">
    <property type="entry name" value="LIPID II FLIPPASE MURJ"/>
    <property type="match status" value="1"/>
</dbReference>
<evidence type="ECO:0000256" key="8">
    <source>
        <dbReference type="ARBA" id="ARBA00060041"/>
    </source>
</evidence>
<dbReference type="Pfam" id="PF03023">
    <property type="entry name" value="MurJ"/>
    <property type="match status" value="1"/>
</dbReference>
<comment type="function">
    <text evidence="8">Involved in peptidoglycan biosynthesis. Transports lipid-linked peptidoglycan precursors from the inner to the outer leaflet of the cytoplasmic membrane.</text>
</comment>
<evidence type="ECO:0000256" key="7">
    <source>
        <dbReference type="ARBA" id="ARBA00023136"/>
    </source>
</evidence>
<dbReference type="GO" id="GO:0034204">
    <property type="term" value="P:lipid translocation"/>
    <property type="evidence" value="ECO:0007669"/>
    <property type="project" value="TreeGrafter"/>
</dbReference>
<comment type="similarity">
    <text evidence="9">Belongs to the MurJ/MviN family.</text>
</comment>
<feature type="transmembrane region" description="Helical" evidence="10">
    <location>
        <begin position="103"/>
        <end position="127"/>
    </location>
</feature>
<keyword evidence="7 10" id="KW-0472">Membrane</keyword>
<keyword evidence="6 10" id="KW-1133">Transmembrane helix</keyword>
<feature type="transmembrane region" description="Helical" evidence="10">
    <location>
        <begin position="174"/>
        <end position="193"/>
    </location>
</feature>
<feature type="transmembrane region" description="Helical" evidence="10">
    <location>
        <begin position="365"/>
        <end position="384"/>
    </location>
</feature>
<dbReference type="OrthoDB" id="9804143at2"/>
<evidence type="ECO:0000256" key="6">
    <source>
        <dbReference type="ARBA" id="ARBA00022989"/>
    </source>
</evidence>
<feature type="transmembrane region" description="Helical" evidence="10">
    <location>
        <begin position="316"/>
        <end position="338"/>
    </location>
</feature>